<dbReference type="GeneID" id="94831977"/>
<keyword evidence="4" id="KW-0067">ATP-binding</keyword>
<reference evidence="7" key="1">
    <citation type="submission" date="2016-10" db="EMBL/GenBank/DDBJ databases">
        <authorList>
            <person name="Benchimol M."/>
            <person name="Almeida L.G."/>
            <person name="Vasconcelos A.T."/>
            <person name="Perreira-Neves A."/>
            <person name="Rosa I.A."/>
            <person name="Tasca T."/>
            <person name="Bogo M.R."/>
            <person name="de Souza W."/>
        </authorList>
    </citation>
    <scope>NUCLEOTIDE SEQUENCE [LARGE SCALE GENOMIC DNA]</scope>
    <source>
        <strain evidence="7">K</strain>
    </source>
</reference>
<evidence type="ECO:0000259" key="5">
    <source>
        <dbReference type="PROSITE" id="PS51480"/>
    </source>
</evidence>
<dbReference type="Proteomes" id="UP000179807">
    <property type="component" value="Unassembled WGS sequence"/>
</dbReference>
<dbReference type="InterPro" id="IPR004007">
    <property type="entry name" value="DhaL_dom"/>
</dbReference>
<proteinExistence type="predicted"/>
<dbReference type="PANTHER" id="PTHR28629:SF4">
    <property type="entry name" value="TRIOKINASE_FMN CYCLASE"/>
    <property type="match status" value="1"/>
</dbReference>
<dbReference type="PROSITE" id="PS51481">
    <property type="entry name" value="DHAK"/>
    <property type="match status" value="1"/>
</dbReference>
<keyword evidence="2" id="KW-0547">Nucleotide-binding</keyword>
<sequence>MSYFFLNTTKDLVPETIDGYLRYSQTPVARLDVGSPDINVIVRPDWTKEKADKQVAIISGGGSGHEPMHAGFVGEGMLTAAICGGLFASPSYEAVLSTILHVAGKAGVFVIVKAYTGDCLIFGLAVEKAKSLGIKVDMIIFSDDISIPDHPRPRGLAGTILMHKICGYYSQQRKSLEDIKKVADLVMSSISTIGLSITSCRTPTSTSENRIQPGHAELGLGIHGEAGIEIIDTQNVDKIVDMMVQKLKNFRKGPIAILLNNLGGVSELEMGIICSTLLKREDIEPRLLIGPASLCTSLDMKGFSVTFLELKANFETALKAQVITHAWRQPVDIHPPLSIRARNQIGKKTYSSSKNEKIEKIVKIICDVLISSEQKLNELDQFTGDGDTGLTFAAGARSILDHLQKNDLPLNDLPSLFECIADILDISMGGSSGALLSILLLQTSAALRAISSSAGEGENNGEICSGLSGALEMGVKKMMELGGAKIGSRTMVDALLPAAQALSSGVAAAAEAAEKGAESTKDMEKALAGRSTYLSSESLKGHADAGACAVAIVFRALADTL</sequence>
<name>A0A1J4L2G9_9EUKA</name>
<evidence type="ECO:0000256" key="4">
    <source>
        <dbReference type="ARBA" id="ARBA00022840"/>
    </source>
</evidence>
<dbReference type="FunFam" id="3.40.50.10440:FF:000001">
    <property type="entry name" value="Dihydroxyacetone kinase, DhaK subunit"/>
    <property type="match status" value="1"/>
</dbReference>
<dbReference type="GO" id="GO:0019563">
    <property type="term" value="P:glycerol catabolic process"/>
    <property type="evidence" value="ECO:0007669"/>
    <property type="project" value="TreeGrafter"/>
</dbReference>
<gene>
    <name evidence="7" type="primary">dhaK</name>
    <name evidence="7" type="ORF">TRFO_13474</name>
</gene>
<keyword evidence="8" id="KW-1185">Reference proteome</keyword>
<dbReference type="SUPFAM" id="SSF82549">
    <property type="entry name" value="DAK1/DegV-like"/>
    <property type="match status" value="1"/>
</dbReference>
<dbReference type="Gene3D" id="1.25.40.340">
    <property type="match status" value="1"/>
</dbReference>
<feature type="domain" description="DhaL" evidence="5">
    <location>
        <begin position="356"/>
        <end position="559"/>
    </location>
</feature>
<feature type="domain" description="DhaK" evidence="6">
    <location>
        <begin position="8"/>
        <end position="327"/>
    </location>
</feature>
<dbReference type="VEuPathDB" id="TrichDB:TRFO_13474"/>
<evidence type="ECO:0000313" key="7">
    <source>
        <dbReference type="EMBL" id="OHT16142.1"/>
    </source>
</evidence>
<keyword evidence="3 7" id="KW-0418">Kinase</keyword>
<dbReference type="InterPro" id="IPR036117">
    <property type="entry name" value="DhaL_dom_sf"/>
</dbReference>
<dbReference type="Pfam" id="PF02733">
    <property type="entry name" value="Dak1"/>
    <property type="match status" value="1"/>
</dbReference>
<evidence type="ECO:0000256" key="2">
    <source>
        <dbReference type="ARBA" id="ARBA00022741"/>
    </source>
</evidence>
<dbReference type="SMART" id="SM01120">
    <property type="entry name" value="Dak2"/>
    <property type="match status" value="1"/>
</dbReference>
<evidence type="ECO:0000313" key="8">
    <source>
        <dbReference type="Proteomes" id="UP000179807"/>
    </source>
</evidence>
<dbReference type="RefSeq" id="XP_068369278.1">
    <property type="nucleotide sequence ID" value="XM_068497273.1"/>
</dbReference>
<organism evidence="7 8">
    <name type="scientific">Tritrichomonas foetus</name>
    <dbReference type="NCBI Taxonomy" id="1144522"/>
    <lineage>
        <taxon>Eukaryota</taxon>
        <taxon>Metamonada</taxon>
        <taxon>Parabasalia</taxon>
        <taxon>Tritrichomonadida</taxon>
        <taxon>Tritrichomonadidae</taxon>
        <taxon>Tritrichomonas</taxon>
    </lineage>
</organism>
<evidence type="ECO:0000256" key="1">
    <source>
        <dbReference type="ARBA" id="ARBA00022679"/>
    </source>
</evidence>
<dbReference type="GO" id="GO:0004371">
    <property type="term" value="F:glycerone kinase activity"/>
    <property type="evidence" value="ECO:0007669"/>
    <property type="project" value="InterPro"/>
</dbReference>
<dbReference type="PROSITE" id="PS51480">
    <property type="entry name" value="DHAL"/>
    <property type="match status" value="1"/>
</dbReference>
<protein>
    <submittedName>
        <fullName evidence="7">Dihydroxyacetone kinase</fullName>
    </submittedName>
</protein>
<comment type="caution">
    <text evidence="7">The sequence shown here is derived from an EMBL/GenBank/DDBJ whole genome shotgun (WGS) entry which is preliminary data.</text>
</comment>
<evidence type="ECO:0000256" key="3">
    <source>
        <dbReference type="ARBA" id="ARBA00022777"/>
    </source>
</evidence>
<dbReference type="AlphaFoldDB" id="A0A1J4L2G9"/>
<dbReference type="GO" id="GO:0005829">
    <property type="term" value="C:cytosol"/>
    <property type="evidence" value="ECO:0007669"/>
    <property type="project" value="TreeGrafter"/>
</dbReference>
<dbReference type="InterPro" id="IPR004006">
    <property type="entry name" value="DhaK_dom"/>
</dbReference>
<dbReference type="PANTHER" id="PTHR28629">
    <property type="entry name" value="TRIOKINASE/FMN CYCLASE"/>
    <property type="match status" value="1"/>
</dbReference>
<dbReference type="OrthoDB" id="1724672at2759"/>
<dbReference type="Pfam" id="PF02734">
    <property type="entry name" value="Dak2"/>
    <property type="match status" value="1"/>
</dbReference>
<keyword evidence="1" id="KW-0808">Transferase</keyword>
<dbReference type="InterPro" id="IPR050861">
    <property type="entry name" value="Dihydroxyacetone_Kinase"/>
</dbReference>
<dbReference type="GO" id="GO:0005524">
    <property type="term" value="F:ATP binding"/>
    <property type="evidence" value="ECO:0007669"/>
    <property type="project" value="UniProtKB-KW"/>
</dbReference>
<evidence type="ECO:0000259" key="6">
    <source>
        <dbReference type="PROSITE" id="PS51481"/>
    </source>
</evidence>
<dbReference type="Gene3D" id="3.30.1180.20">
    <property type="entry name" value="Dihydroxyacetone kinase, domain 2"/>
    <property type="match status" value="1"/>
</dbReference>
<dbReference type="FunFam" id="1.25.40.340:FF:000002">
    <property type="entry name" value="Dihydroxyacetone kinase, L subunit"/>
    <property type="match status" value="1"/>
</dbReference>
<dbReference type="Gene3D" id="3.40.50.10440">
    <property type="entry name" value="Dihydroxyacetone kinase, domain 1"/>
    <property type="match status" value="1"/>
</dbReference>
<dbReference type="SUPFAM" id="SSF101473">
    <property type="entry name" value="DhaL-like"/>
    <property type="match status" value="1"/>
</dbReference>
<accession>A0A1J4L2G9</accession>
<dbReference type="EMBL" id="MLAK01000145">
    <property type="protein sequence ID" value="OHT16142.1"/>
    <property type="molecule type" value="Genomic_DNA"/>
</dbReference>